<organism evidence="1 2">
    <name type="scientific">candidate division WWE3 bacterium</name>
    <dbReference type="NCBI Taxonomy" id="2053526"/>
    <lineage>
        <taxon>Bacteria</taxon>
        <taxon>Katanobacteria</taxon>
    </lineage>
</organism>
<feature type="non-terminal residue" evidence="1">
    <location>
        <position position="1"/>
    </location>
</feature>
<dbReference type="AlphaFoldDB" id="A0A955LL66"/>
<evidence type="ECO:0000313" key="2">
    <source>
        <dbReference type="Proteomes" id="UP000751518"/>
    </source>
</evidence>
<proteinExistence type="predicted"/>
<gene>
    <name evidence="1" type="ORF">KC614_04935</name>
</gene>
<sequence length="324" mass="38709">VVVIILPVFLFILWRPKPIDHINYGITYSNKYATELGLDWRETYLAILDDLKVPHLRLVAYWDEVEPQNDQYDFSTIRWQLDEAKQRNIPVIMILGRKQVRYPECFEPEWWKSIDDEATQDAELFDYIKNTMNNLKEYDNIVMWQVENEPFFPFGTCAGEIKWSTLNKEVAIVRQLDSRPIIIQDSGEGGVWLPTYLAGDYLAISMYRRIWYDFWGLIFGKPIYFQYPLAHWTYKIKAELTHVPYEKIFVTELQAEPWGPAISSKLTREEKDKTMSRELFIDTINYAQKAGFENLYFWGAEWWYFEKTQLNEPFFWDTAKALFN</sequence>
<dbReference type="SUPFAM" id="SSF51445">
    <property type="entry name" value="(Trans)glycosidases"/>
    <property type="match status" value="1"/>
</dbReference>
<reference evidence="1" key="2">
    <citation type="journal article" date="2021" name="Microbiome">
        <title>Successional dynamics and alternative stable states in a saline activated sludge microbial community over 9 years.</title>
        <authorList>
            <person name="Wang Y."/>
            <person name="Ye J."/>
            <person name="Ju F."/>
            <person name="Liu L."/>
            <person name="Boyd J.A."/>
            <person name="Deng Y."/>
            <person name="Parks D.H."/>
            <person name="Jiang X."/>
            <person name="Yin X."/>
            <person name="Woodcroft B.J."/>
            <person name="Tyson G.W."/>
            <person name="Hugenholtz P."/>
            <person name="Polz M.F."/>
            <person name="Zhang T."/>
        </authorList>
    </citation>
    <scope>NUCLEOTIDE SEQUENCE</scope>
    <source>
        <strain evidence="1">HKST-UBA03</strain>
    </source>
</reference>
<accession>A0A955LL66</accession>
<dbReference type="Proteomes" id="UP000751518">
    <property type="component" value="Unassembled WGS sequence"/>
</dbReference>
<dbReference type="EMBL" id="JAGQKZ010000066">
    <property type="protein sequence ID" value="MCA9392509.1"/>
    <property type="molecule type" value="Genomic_DNA"/>
</dbReference>
<name>A0A955LL66_UNCKA</name>
<reference evidence="1" key="1">
    <citation type="submission" date="2020-04" db="EMBL/GenBank/DDBJ databases">
        <authorList>
            <person name="Zhang T."/>
        </authorList>
    </citation>
    <scope>NUCLEOTIDE SEQUENCE</scope>
    <source>
        <strain evidence="1">HKST-UBA03</strain>
    </source>
</reference>
<comment type="caution">
    <text evidence="1">The sequence shown here is derived from an EMBL/GenBank/DDBJ whole genome shotgun (WGS) entry which is preliminary data.</text>
</comment>
<dbReference type="Gene3D" id="3.20.20.80">
    <property type="entry name" value="Glycosidases"/>
    <property type="match status" value="1"/>
</dbReference>
<evidence type="ECO:0000313" key="1">
    <source>
        <dbReference type="EMBL" id="MCA9392509.1"/>
    </source>
</evidence>
<dbReference type="InterPro" id="IPR017853">
    <property type="entry name" value="GH"/>
</dbReference>
<protein>
    <submittedName>
        <fullName evidence="1">Cellulase family glycosylhydrolase</fullName>
    </submittedName>
</protein>